<name>A0A7R9F8G3_9NEOP</name>
<feature type="region of interest" description="Disordered" evidence="1">
    <location>
        <begin position="38"/>
        <end position="60"/>
    </location>
</feature>
<dbReference type="EMBL" id="OD570560">
    <property type="protein sequence ID" value="CAD7448792.1"/>
    <property type="molecule type" value="Genomic_DNA"/>
</dbReference>
<evidence type="ECO:0000313" key="2">
    <source>
        <dbReference type="EMBL" id="CAD7448792.1"/>
    </source>
</evidence>
<dbReference type="AlphaFoldDB" id="A0A7R9F8G3"/>
<protein>
    <submittedName>
        <fullName evidence="2">Uncharacterized protein</fullName>
    </submittedName>
</protein>
<evidence type="ECO:0000256" key="1">
    <source>
        <dbReference type="SAM" id="MobiDB-lite"/>
    </source>
</evidence>
<feature type="region of interest" description="Disordered" evidence="1">
    <location>
        <begin position="287"/>
        <end position="321"/>
    </location>
</feature>
<accession>A0A7R9F8G3</accession>
<feature type="compositionally biased region" description="Acidic residues" evidence="1">
    <location>
        <begin position="299"/>
        <end position="315"/>
    </location>
</feature>
<reference evidence="2" key="1">
    <citation type="submission" date="2020-11" db="EMBL/GenBank/DDBJ databases">
        <authorList>
            <person name="Tran Van P."/>
        </authorList>
    </citation>
    <scope>NUCLEOTIDE SEQUENCE</scope>
</reference>
<gene>
    <name evidence="2" type="ORF">TBIB3V08_LOCUS11073</name>
</gene>
<sequence length="321" mass="36887">MKHEVLVNVGRIVKSDKSLRLENNKSFQVETIREHINESAKKEESESVDRKSKSSGRHEEAHCMDLRTGILQDSQETLVLSRPEHSPQGREMLRRLQRSVLLRLSGAYCTVATDALYVALGSCPMDLKIRRRGALYWLRKGNMQEVERLMGAGVLSEVDVNQAMEVEWQNVSERVLMKHLWPSEGLVQYISGKGPYRATLYERGLTDTAMCDCGEVAPPEHVLPDCPETQEIRTLPQRKIQGLMVGNIRRDTEKWKYLDTIATVKTTKKKNDFITRLKEEGDYRRTRPNMIETEHETETETNIDSEDEQTDEDETLPNWAG</sequence>
<organism evidence="2">
    <name type="scientific">Timema bartmani</name>
    <dbReference type="NCBI Taxonomy" id="61472"/>
    <lineage>
        <taxon>Eukaryota</taxon>
        <taxon>Metazoa</taxon>
        <taxon>Ecdysozoa</taxon>
        <taxon>Arthropoda</taxon>
        <taxon>Hexapoda</taxon>
        <taxon>Insecta</taxon>
        <taxon>Pterygota</taxon>
        <taxon>Neoptera</taxon>
        <taxon>Polyneoptera</taxon>
        <taxon>Phasmatodea</taxon>
        <taxon>Timematodea</taxon>
        <taxon>Timematoidea</taxon>
        <taxon>Timematidae</taxon>
        <taxon>Timema</taxon>
    </lineage>
</organism>
<proteinExistence type="predicted"/>